<feature type="domain" description="Beta-lactamase-related" evidence="2">
    <location>
        <begin position="96"/>
        <end position="334"/>
    </location>
</feature>
<dbReference type="EC" id="3.-.-.-" evidence="3"/>
<protein>
    <submittedName>
        <fullName evidence="3">Serine hydrolase domain-containing protein</fullName>
        <ecNumber evidence="3">3.-.-.-</ecNumber>
    </submittedName>
</protein>
<dbReference type="Gene3D" id="3.40.710.10">
    <property type="entry name" value="DD-peptidase/beta-lactamase superfamily"/>
    <property type="match status" value="1"/>
</dbReference>
<dbReference type="InterPro" id="IPR001466">
    <property type="entry name" value="Beta-lactam-related"/>
</dbReference>
<dbReference type="InterPro" id="IPR050789">
    <property type="entry name" value="Diverse_Enzym_Activities"/>
</dbReference>
<dbReference type="SUPFAM" id="SSF56601">
    <property type="entry name" value="beta-lactamase/transpeptidase-like"/>
    <property type="match status" value="1"/>
</dbReference>
<evidence type="ECO:0000313" key="4">
    <source>
        <dbReference type="Proteomes" id="UP001595844"/>
    </source>
</evidence>
<organism evidence="3 4">
    <name type="scientific">Nocardia halotolerans</name>
    <dbReference type="NCBI Taxonomy" id="1755878"/>
    <lineage>
        <taxon>Bacteria</taxon>
        <taxon>Bacillati</taxon>
        <taxon>Actinomycetota</taxon>
        <taxon>Actinomycetes</taxon>
        <taxon>Mycobacteriales</taxon>
        <taxon>Nocardiaceae</taxon>
        <taxon>Nocardia</taxon>
    </lineage>
</organism>
<feature type="chain" id="PRO_5045220073" evidence="1">
    <location>
        <begin position="29"/>
        <end position="452"/>
    </location>
</feature>
<dbReference type="Proteomes" id="UP001595844">
    <property type="component" value="Unassembled WGS sequence"/>
</dbReference>
<dbReference type="EMBL" id="JBHSDL010000025">
    <property type="protein sequence ID" value="MFC4376771.1"/>
    <property type="molecule type" value="Genomic_DNA"/>
</dbReference>
<name>A0ABV8VLV2_9NOCA</name>
<dbReference type="RefSeq" id="WP_378566098.1">
    <property type="nucleotide sequence ID" value="NZ_JBHSDL010000025.1"/>
</dbReference>
<dbReference type="GO" id="GO:0016787">
    <property type="term" value="F:hydrolase activity"/>
    <property type="evidence" value="ECO:0007669"/>
    <property type="project" value="UniProtKB-KW"/>
</dbReference>
<gene>
    <name evidence="3" type="ORF">ACFO5K_22015</name>
</gene>
<evidence type="ECO:0000256" key="1">
    <source>
        <dbReference type="SAM" id="SignalP"/>
    </source>
</evidence>
<sequence>MGLIRGVLAGSCAAALVSASLFAAPAQAAPSGSTTCEVTSQRELERAAPEQVGLDSAKLDAALQFAASRNRLNVQVFRHNCLVGEGARNDETGTVPWNIWSVTKSVVSMLAGIASDQGKLAIDAPIDRYLPPGLGDAVHRSITVEHLLTETSGMKVGVLTEGITAVIPVDPNSAVQALAVPLANPPGTAFSYSQRNVDLLSYVIELAVGQPLQQFAQRELFDPLGIPAGDYYWAKDRSGHTYGYAHLMLPPDDLAKIGLLVANDGRWGAERVISADYLRRARTPSPQNPCYGYLFWVGAGCAESPEFLPEGSFFMSGLALQNVFFVPELDLMVMWTGAFGNISAYGPSGILAHAEELPHEFFRHLFAAFTDTPVPTPEPYVEPPLQFDPKSLIDAEILLAVFGIGPGAYPGCTVFDCLNQPLAPPFASIPPGCAVLACLGDDPRTPGIRTIR</sequence>
<evidence type="ECO:0000313" key="3">
    <source>
        <dbReference type="EMBL" id="MFC4376771.1"/>
    </source>
</evidence>
<comment type="caution">
    <text evidence="3">The sequence shown here is derived from an EMBL/GenBank/DDBJ whole genome shotgun (WGS) entry which is preliminary data.</text>
</comment>
<dbReference type="PANTHER" id="PTHR43283:SF7">
    <property type="entry name" value="BETA-LACTAMASE-RELATED DOMAIN-CONTAINING PROTEIN"/>
    <property type="match status" value="1"/>
</dbReference>
<evidence type="ECO:0000259" key="2">
    <source>
        <dbReference type="Pfam" id="PF00144"/>
    </source>
</evidence>
<dbReference type="PANTHER" id="PTHR43283">
    <property type="entry name" value="BETA-LACTAMASE-RELATED"/>
    <property type="match status" value="1"/>
</dbReference>
<accession>A0ABV8VLV2</accession>
<dbReference type="Pfam" id="PF00144">
    <property type="entry name" value="Beta-lactamase"/>
    <property type="match status" value="1"/>
</dbReference>
<proteinExistence type="predicted"/>
<feature type="signal peptide" evidence="1">
    <location>
        <begin position="1"/>
        <end position="28"/>
    </location>
</feature>
<reference evidence="4" key="1">
    <citation type="journal article" date="2019" name="Int. J. Syst. Evol. Microbiol.">
        <title>The Global Catalogue of Microorganisms (GCM) 10K type strain sequencing project: providing services to taxonomists for standard genome sequencing and annotation.</title>
        <authorList>
            <consortium name="The Broad Institute Genomics Platform"/>
            <consortium name="The Broad Institute Genome Sequencing Center for Infectious Disease"/>
            <person name="Wu L."/>
            <person name="Ma J."/>
        </authorList>
    </citation>
    <scope>NUCLEOTIDE SEQUENCE [LARGE SCALE GENOMIC DNA]</scope>
    <source>
        <strain evidence="4">IBRC-M 10490</strain>
    </source>
</reference>
<keyword evidence="1" id="KW-0732">Signal</keyword>
<dbReference type="InterPro" id="IPR012338">
    <property type="entry name" value="Beta-lactam/transpept-like"/>
</dbReference>
<keyword evidence="3" id="KW-0378">Hydrolase</keyword>
<keyword evidence="4" id="KW-1185">Reference proteome</keyword>